<evidence type="ECO:0000256" key="4">
    <source>
        <dbReference type="ARBA" id="ARBA00022777"/>
    </source>
</evidence>
<dbReference type="GO" id="GO:0042732">
    <property type="term" value="P:D-xylose metabolic process"/>
    <property type="evidence" value="ECO:0007669"/>
    <property type="project" value="UniProtKB-KW"/>
</dbReference>
<evidence type="ECO:0000256" key="5">
    <source>
        <dbReference type="RuleBase" id="RU003733"/>
    </source>
</evidence>
<evidence type="ECO:0000313" key="8">
    <source>
        <dbReference type="EMBL" id="GAC68369.1"/>
    </source>
</evidence>
<dbReference type="Pfam" id="PF02782">
    <property type="entry name" value="FGGY_C"/>
    <property type="match status" value="1"/>
</dbReference>
<dbReference type="Gene3D" id="3.30.420.40">
    <property type="match status" value="2"/>
</dbReference>
<protein>
    <submittedName>
        <fullName evidence="8">Xylulose kinase</fullName>
    </submittedName>
</protein>
<keyword evidence="2" id="KW-0859">Xylose metabolism</keyword>
<dbReference type="eggNOG" id="COG1070">
    <property type="taxonomic scope" value="Bacteria"/>
</dbReference>
<name>M0QIW3_9ACTN</name>
<dbReference type="CDD" id="cd07802">
    <property type="entry name" value="ASKHA_NBD_FGGY_EcLyxK-like"/>
    <property type="match status" value="1"/>
</dbReference>
<feature type="domain" description="Carbohydrate kinase FGGY N-terminal" evidence="6">
    <location>
        <begin position="7"/>
        <end position="251"/>
    </location>
</feature>
<keyword evidence="2" id="KW-0119">Carbohydrate metabolism</keyword>
<dbReference type="Pfam" id="PF00370">
    <property type="entry name" value="FGGY_N"/>
    <property type="match status" value="1"/>
</dbReference>
<proteinExistence type="inferred from homology"/>
<sequence>MSRRSVVIGIDKGTSSLKSIAVDLATGELVADCGARTPCSYPGAGRHEEDPETTWQAVAGTLRTVVSALGPETTIAAVGVTGHMGGLWTLDEAGDPVGPAICWPDARATAILDEVGDRGELDALFELSGNALIPGTPYPLLAWVKRHDPGRYRRIRHFFMAKDYVNFRLTGVIATEESDLSFAPCDFRGRRRSEAFFTAFGIEEMSDRLPVVGVSDGLLGTVTAAAAAETGLPVGTPVCAGTGDATANMIGIGAAHDGQAVTTIGTSLMNGTSTDHPVLQPAGVGFGFLMPENRWQRQITNSGGGTLCLDWVIATFCPTEVEQIATGATTLGAVVADFARAAEPGCRGLIFHPYLNTAGATAPFLDVNARGSFVGLRRDTTPAEMVRAVMEGTALSVRDCYAAMPVQIDEIRLTGGGARSVEWSQIVADVLQKTIVAPDVPESGALGAAMLAAVATGHFPDLDSATARMVRAGRMHEPDPTAAAIYDQAFNTYRAVLDPLREVWAASARAVDALASA</sequence>
<dbReference type="Proteomes" id="UP000011666">
    <property type="component" value="Unassembled WGS sequence"/>
</dbReference>
<dbReference type="InterPro" id="IPR043129">
    <property type="entry name" value="ATPase_NBD"/>
</dbReference>
<evidence type="ECO:0000256" key="2">
    <source>
        <dbReference type="ARBA" id="ARBA00022629"/>
    </source>
</evidence>
<keyword evidence="3 5" id="KW-0808">Transferase</keyword>
<dbReference type="SUPFAM" id="SSF53067">
    <property type="entry name" value="Actin-like ATPase domain"/>
    <property type="match status" value="2"/>
</dbReference>
<evidence type="ECO:0000313" key="9">
    <source>
        <dbReference type="Proteomes" id="UP000011666"/>
    </source>
</evidence>
<comment type="similarity">
    <text evidence="1 5">Belongs to the FGGY kinase family.</text>
</comment>
<dbReference type="RefSeq" id="WP_007620468.1">
    <property type="nucleotide sequence ID" value="NZ_BANX01000015.1"/>
</dbReference>
<dbReference type="PIRSF" id="PIRSF000538">
    <property type="entry name" value="GlpK"/>
    <property type="match status" value="1"/>
</dbReference>
<dbReference type="InterPro" id="IPR000577">
    <property type="entry name" value="Carb_kinase_FGGY"/>
</dbReference>
<dbReference type="InterPro" id="IPR018485">
    <property type="entry name" value="FGGY_C"/>
</dbReference>
<dbReference type="InterPro" id="IPR018484">
    <property type="entry name" value="FGGY_N"/>
</dbReference>
<keyword evidence="4 5" id="KW-0418">Kinase</keyword>
<comment type="caution">
    <text evidence="8">The sequence shown here is derived from an EMBL/GenBank/DDBJ whole genome shotgun (WGS) entry which is preliminary data.</text>
</comment>
<accession>M0QIW3</accession>
<dbReference type="PROSITE" id="PS00445">
    <property type="entry name" value="FGGY_KINASES_2"/>
    <property type="match status" value="1"/>
</dbReference>
<dbReference type="PANTHER" id="PTHR43095">
    <property type="entry name" value="SUGAR KINASE"/>
    <property type="match status" value="1"/>
</dbReference>
<gene>
    <name evidence="8" type="primary">xylB</name>
    <name evidence="8" type="ORF">GS4_15_00180</name>
</gene>
<reference evidence="8 9" key="1">
    <citation type="submission" date="2013-01" db="EMBL/GenBank/DDBJ databases">
        <title>Whole genome shotgun sequence of Gordonia soli NBRC 108243.</title>
        <authorList>
            <person name="Isaki-Nakamura S."/>
            <person name="Hosoyama A."/>
            <person name="Tsuchikane K."/>
            <person name="Ando Y."/>
            <person name="Baba S."/>
            <person name="Ohji S."/>
            <person name="Hamada M."/>
            <person name="Tamura T."/>
            <person name="Yamazoe A."/>
            <person name="Yamazaki S."/>
            <person name="Fujita N."/>
        </authorList>
    </citation>
    <scope>NUCLEOTIDE SEQUENCE [LARGE SCALE GENOMIC DNA]</scope>
    <source>
        <strain evidence="8 9">NBRC 108243</strain>
    </source>
</reference>
<dbReference type="InterPro" id="IPR018483">
    <property type="entry name" value="Carb_kinase_FGGY_CS"/>
</dbReference>
<dbReference type="InterPro" id="IPR050406">
    <property type="entry name" value="FGGY_Carb_Kinase"/>
</dbReference>
<dbReference type="PANTHER" id="PTHR43095:SF5">
    <property type="entry name" value="XYLULOSE KINASE"/>
    <property type="match status" value="1"/>
</dbReference>
<dbReference type="GO" id="GO:0016773">
    <property type="term" value="F:phosphotransferase activity, alcohol group as acceptor"/>
    <property type="evidence" value="ECO:0007669"/>
    <property type="project" value="InterPro"/>
</dbReference>
<evidence type="ECO:0000256" key="1">
    <source>
        <dbReference type="ARBA" id="ARBA00009156"/>
    </source>
</evidence>
<organism evidence="8 9">
    <name type="scientific">Gordonia soli NBRC 108243</name>
    <dbReference type="NCBI Taxonomy" id="1223545"/>
    <lineage>
        <taxon>Bacteria</taxon>
        <taxon>Bacillati</taxon>
        <taxon>Actinomycetota</taxon>
        <taxon>Actinomycetes</taxon>
        <taxon>Mycobacteriales</taxon>
        <taxon>Gordoniaceae</taxon>
        <taxon>Gordonia</taxon>
    </lineage>
</organism>
<dbReference type="GO" id="GO:0016301">
    <property type="term" value="F:kinase activity"/>
    <property type="evidence" value="ECO:0007669"/>
    <property type="project" value="UniProtKB-KW"/>
</dbReference>
<dbReference type="OrthoDB" id="9805576at2"/>
<feature type="domain" description="Carbohydrate kinase FGGY C-terminal" evidence="7">
    <location>
        <begin position="261"/>
        <end position="455"/>
    </location>
</feature>
<dbReference type="AlphaFoldDB" id="M0QIW3"/>
<evidence type="ECO:0000259" key="7">
    <source>
        <dbReference type="Pfam" id="PF02782"/>
    </source>
</evidence>
<evidence type="ECO:0000256" key="3">
    <source>
        <dbReference type="ARBA" id="ARBA00022679"/>
    </source>
</evidence>
<dbReference type="STRING" id="1223545.GS4_15_00180"/>
<keyword evidence="9" id="KW-1185">Reference proteome</keyword>
<evidence type="ECO:0000259" key="6">
    <source>
        <dbReference type="Pfam" id="PF00370"/>
    </source>
</evidence>
<dbReference type="EMBL" id="BANX01000015">
    <property type="protein sequence ID" value="GAC68369.1"/>
    <property type="molecule type" value="Genomic_DNA"/>
</dbReference>